<name>A0A4R6QP00_9BURK</name>
<keyword evidence="3" id="KW-0645">Protease</keyword>
<dbReference type="Gene3D" id="3.40.50.1820">
    <property type="entry name" value="alpha/beta hydrolase"/>
    <property type="match status" value="2"/>
</dbReference>
<sequence length="408" mass="43310">MSHSSASGLRPNLLSASLCALLLAACGGGSPGIADPAIPPPVVVVPPDPIVQVKGPGEFRTATKLNSITAADISIALRDAGAKAPDVVPKYEVTNYRIEYLTLDAAGKEVLASALVSVPVKPVNAVSPVLAYQHGTTMRNAEVPSNHAVAAEAAVVMASSGYIVVAADYVGYGASKGVPHPYLLAAPSAAVVMDLLTATRYWRYTQKILDNKQLFLGGYSEGGYVTMAAHRVLQASTSPVRSQLVSVVTGAGPYSVEVTMDQLLDRVRTAAPKLAPLLQPGLFKLLSDTVRRDVRDLLLKELMSDQADVTFTPHFIDNYLADDSAAMNLHSNVHNWKPAVPTRLYHGRDDRTVPYQTAVATLQAMQTQGAGGLVTLTDCPAQPAGHLDCVKPFWNFMLAEFATQAKDL</sequence>
<accession>A0A4R6QP00</accession>
<proteinExistence type="predicted"/>
<dbReference type="PANTHER" id="PTHR34853">
    <property type="match status" value="1"/>
</dbReference>
<dbReference type="InterPro" id="IPR029058">
    <property type="entry name" value="AB_hydrolase_fold"/>
</dbReference>
<dbReference type="AlphaFoldDB" id="A0A4R6QP00"/>
<organism evidence="3 4">
    <name type="scientific">Roseateles toxinivorans</name>
    <dbReference type="NCBI Taxonomy" id="270368"/>
    <lineage>
        <taxon>Bacteria</taxon>
        <taxon>Pseudomonadati</taxon>
        <taxon>Pseudomonadota</taxon>
        <taxon>Betaproteobacteria</taxon>
        <taxon>Burkholderiales</taxon>
        <taxon>Sphaerotilaceae</taxon>
        <taxon>Roseateles</taxon>
    </lineage>
</organism>
<dbReference type="InterPro" id="IPR022742">
    <property type="entry name" value="Hydrolase_4"/>
</dbReference>
<feature type="signal peptide" evidence="1">
    <location>
        <begin position="1"/>
        <end position="24"/>
    </location>
</feature>
<dbReference type="SUPFAM" id="SSF53474">
    <property type="entry name" value="alpha/beta-Hydrolases"/>
    <property type="match status" value="1"/>
</dbReference>
<gene>
    <name evidence="3" type="ORF">DES47_102138</name>
</gene>
<keyword evidence="3" id="KW-0378">Hydrolase</keyword>
<dbReference type="PIRSF" id="PIRSF029171">
    <property type="entry name" value="Esterase_LipA"/>
    <property type="match status" value="1"/>
</dbReference>
<dbReference type="Pfam" id="PF12146">
    <property type="entry name" value="Hydrolase_4"/>
    <property type="match status" value="1"/>
</dbReference>
<keyword evidence="1" id="KW-0732">Signal</keyword>
<evidence type="ECO:0000313" key="4">
    <source>
        <dbReference type="Proteomes" id="UP000295361"/>
    </source>
</evidence>
<dbReference type="GO" id="GO:0004177">
    <property type="term" value="F:aminopeptidase activity"/>
    <property type="evidence" value="ECO:0007669"/>
    <property type="project" value="UniProtKB-KW"/>
</dbReference>
<keyword evidence="3" id="KW-0031">Aminopeptidase</keyword>
<dbReference type="OrthoDB" id="9798122at2"/>
<dbReference type="Proteomes" id="UP000295361">
    <property type="component" value="Unassembled WGS sequence"/>
</dbReference>
<dbReference type="GO" id="GO:0004806">
    <property type="term" value="F:triacylglycerol lipase activity"/>
    <property type="evidence" value="ECO:0007669"/>
    <property type="project" value="InterPro"/>
</dbReference>
<evidence type="ECO:0000256" key="1">
    <source>
        <dbReference type="SAM" id="SignalP"/>
    </source>
</evidence>
<dbReference type="InParanoid" id="A0A4R6QP00"/>
<dbReference type="RefSeq" id="WP_133699864.1">
    <property type="nucleotide sequence ID" value="NZ_SNXS01000002.1"/>
</dbReference>
<evidence type="ECO:0000313" key="3">
    <source>
        <dbReference type="EMBL" id="TDP72393.1"/>
    </source>
</evidence>
<dbReference type="GO" id="GO:0016042">
    <property type="term" value="P:lipid catabolic process"/>
    <property type="evidence" value="ECO:0007669"/>
    <property type="project" value="InterPro"/>
</dbReference>
<dbReference type="InterPro" id="IPR005152">
    <property type="entry name" value="Lipase_secreted"/>
</dbReference>
<evidence type="ECO:0000259" key="2">
    <source>
        <dbReference type="Pfam" id="PF12146"/>
    </source>
</evidence>
<feature type="chain" id="PRO_5020899550" evidence="1">
    <location>
        <begin position="25"/>
        <end position="408"/>
    </location>
</feature>
<dbReference type="PANTHER" id="PTHR34853:SF1">
    <property type="entry name" value="LIPASE 5"/>
    <property type="match status" value="1"/>
</dbReference>
<keyword evidence="4" id="KW-1185">Reference proteome</keyword>
<dbReference type="EMBL" id="SNXS01000002">
    <property type="protein sequence ID" value="TDP72393.1"/>
    <property type="molecule type" value="Genomic_DNA"/>
</dbReference>
<reference evidence="3 4" key="1">
    <citation type="submission" date="2019-03" db="EMBL/GenBank/DDBJ databases">
        <title>Genomic Encyclopedia of Type Strains, Phase IV (KMG-IV): sequencing the most valuable type-strain genomes for metagenomic binning, comparative biology and taxonomic classification.</title>
        <authorList>
            <person name="Goeker M."/>
        </authorList>
    </citation>
    <scope>NUCLEOTIDE SEQUENCE [LARGE SCALE GENOMIC DNA]</scope>
    <source>
        <strain evidence="3 4">DSM 16998</strain>
    </source>
</reference>
<comment type="caution">
    <text evidence="3">The sequence shown here is derived from an EMBL/GenBank/DDBJ whole genome shotgun (WGS) entry which is preliminary data.</text>
</comment>
<feature type="domain" description="Serine aminopeptidase S33" evidence="2">
    <location>
        <begin position="151"/>
        <end position="366"/>
    </location>
</feature>
<protein>
    <submittedName>
        <fullName evidence="3">Serine aminopeptidase S33 family</fullName>
    </submittedName>
</protein>